<name>A0A7Z0D9J7_9ACTN</name>
<gene>
    <name evidence="1" type="ORF">GGQ54_001810</name>
</gene>
<organism evidence="1 2">
    <name type="scientific">Naumannella cuiyingiana</name>
    <dbReference type="NCBI Taxonomy" id="1347891"/>
    <lineage>
        <taxon>Bacteria</taxon>
        <taxon>Bacillati</taxon>
        <taxon>Actinomycetota</taxon>
        <taxon>Actinomycetes</taxon>
        <taxon>Propionibacteriales</taxon>
        <taxon>Propionibacteriaceae</taxon>
        <taxon>Naumannella</taxon>
    </lineage>
</organism>
<reference evidence="1 2" key="1">
    <citation type="submission" date="2020-07" db="EMBL/GenBank/DDBJ databases">
        <title>Sequencing the genomes of 1000 actinobacteria strains.</title>
        <authorList>
            <person name="Klenk H.-P."/>
        </authorList>
    </citation>
    <scope>NUCLEOTIDE SEQUENCE [LARGE SCALE GENOMIC DNA]</scope>
    <source>
        <strain evidence="1 2">DSM 103164</strain>
    </source>
</reference>
<evidence type="ECO:0000313" key="2">
    <source>
        <dbReference type="Proteomes" id="UP000527616"/>
    </source>
</evidence>
<evidence type="ECO:0000313" key="1">
    <source>
        <dbReference type="EMBL" id="NYI71250.1"/>
    </source>
</evidence>
<sequence>MFCLLLIAAALVIFFLARNGKLGAPPWAARPEADARTILAERFARGDISSDEFLERASVLNWNPGADDGRRRGGANR</sequence>
<proteinExistence type="predicted"/>
<protein>
    <submittedName>
        <fullName evidence="1">Putative membrane protein</fullName>
    </submittedName>
</protein>
<keyword evidence="2" id="KW-1185">Reference proteome</keyword>
<comment type="caution">
    <text evidence="1">The sequence shown here is derived from an EMBL/GenBank/DDBJ whole genome shotgun (WGS) entry which is preliminary data.</text>
</comment>
<dbReference type="EMBL" id="JACBZS010000001">
    <property type="protein sequence ID" value="NYI71250.1"/>
    <property type="molecule type" value="Genomic_DNA"/>
</dbReference>
<dbReference type="RefSeq" id="WP_218843800.1">
    <property type="nucleotide sequence ID" value="NZ_JACBZS010000001.1"/>
</dbReference>
<dbReference type="Proteomes" id="UP000527616">
    <property type="component" value="Unassembled WGS sequence"/>
</dbReference>
<accession>A0A7Z0D9J7</accession>
<dbReference type="AlphaFoldDB" id="A0A7Z0D9J7"/>